<proteinExistence type="predicted"/>
<dbReference type="Proteomes" id="UP000633509">
    <property type="component" value="Unassembled WGS sequence"/>
</dbReference>
<dbReference type="Gene3D" id="3.10.450.50">
    <property type="match status" value="1"/>
</dbReference>
<dbReference type="InterPro" id="IPR037401">
    <property type="entry name" value="SnoaL-like"/>
</dbReference>
<sequence>MSKVFQRWALLPAATVPVLLVAGCDVGGDSTQAMKAAVTPTGPYTASASPTGTATATTTATTAGHPRGAVESYFNALKAGNVDQIVGAFARNAVVEIDGEATAEGTKAIRSLYQQQLHGATDLLSATHTIVDVRTVSGENAVVRSGSKQGQARFRELFLLGKEGGKWKISEFMNNQSS</sequence>
<reference evidence="4 5" key="1">
    <citation type="submission" date="2020-10" db="EMBL/GenBank/DDBJ databases">
        <title>Sequencing the genomes of 1000 actinobacteria strains.</title>
        <authorList>
            <person name="Klenk H.-P."/>
        </authorList>
    </citation>
    <scope>NUCLEOTIDE SEQUENCE [LARGE SCALE GENOMIC DNA]</scope>
    <source>
        <strain evidence="4 5">DSM 43173</strain>
    </source>
</reference>
<evidence type="ECO:0000313" key="4">
    <source>
        <dbReference type="EMBL" id="MBE1586019.1"/>
    </source>
</evidence>
<feature type="chain" id="PRO_5046501478" description="SnoaL-like domain-containing protein" evidence="2">
    <location>
        <begin position="23"/>
        <end position="178"/>
    </location>
</feature>
<dbReference type="EMBL" id="JADBEK010000001">
    <property type="protein sequence ID" value="MBE1586019.1"/>
    <property type="molecule type" value="Genomic_DNA"/>
</dbReference>
<feature type="region of interest" description="Disordered" evidence="1">
    <location>
        <begin position="42"/>
        <end position="62"/>
    </location>
</feature>
<keyword evidence="2" id="KW-0732">Signal</keyword>
<evidence type="ECO:0000313" key="5">
    <source>
        <dbReference type="Proteomes" id="UP000633509"/>
    </source>
</evidence>
<dbReference type="RefSeq" id="WP_192786653.1">
    <property type="nucleotide sequence ID" value="NZ_JADBEK010000001.1"/>
</dbReference>
<accession>A0ABR9LZF4</accession>
<evidence type="ECO:0000256" key="2">
    <source>
        <dbReference type="SAM" id="SignalP"/>
    </source>
</evidence>
<evidence type="ECO:0000259" key="3">
    <source>
        <dbReference type="Pfam" id="PF12680"/>
    </source>
</evidence>
<dbReference type="InterPro" id="IPR032710">
    <property type="entry name" value="NTF2-like_dom_sf"/>
</dbReference>
<comment type="caution">
    <text evidence="4">The sequence shown here is derived from an EMBL/GenBank/DDBJ whole genome shotgun (WGS) entry which is preliminary data.</text>
</comment>
<organism evidence="4 5">
    <name type="scientific">Nonomuraea angiospora</name>
    <dbReference type="NCBI Taxonomy" id="46172"/>
    <lineage>
        <taxon>Bacteria</taxon>
        <taxon>Bacillati</taxon>
        <taxon>Actinomycetota</taxon>
        <taxon>Actinomycetes</taxon>
        <taxon>Streptosporangiales</taxon>
        <taxon>Streptosporangiaceae</taxon>
        <taxon>Nonomuraea</taxon>
    </lineage>
</organism>
<feature type="domain" description="SnoaL-like" evidence="3">
    <location>
        <begin position="70"/>
        <end position="166"/>
    </location>
</feature>
<feature type="signal peptide" evidence="2">
    <location>
        <begin position="1"/>
        <end position="22"/>
    </location>
</feature>
<protein>
    <recommendedName>
        <fullName evidence="3">SnoaL-like domain-containing protein</fullName>
    </recommendedName>
</protein>
<dbReference type="Pfam" id="PF12680">
    <property type="entry name" value="SnoaL_2"/>
    <property type="match status" value="1"/>
</dbReference>
<dbReference type="SUPFAM" id="SSF54427">
    <property type="entry name" value="NTF2-like"/>
    <property type="match status" value="1"/>
</dbReference>
<name>A0ABR9LZF4_9ACTN</name>
<gene>
    <name evidence="4" type="ORF">H4W80_004277</name>
</gene>
<keyword evidence="5" id="KW-1185">Reference proteome</keyword>
<dbReference type="PROSITE" id="PS51257">
    <property type="entry name" value="PROKAR_LIPOPROTEIN"/>
    <property type="match status" value="1"/>
</dbReference>
<evidence type="ECO:0000256" key="1">
    <source>
        <dbReference type="SAM" id="MobiDB-lite"/>
    </source>
</evidence>
<feature type="compositionally biased region" description="Low complexity" evidence="1">
    <location>
        <begin position="45"/>
        <end position="62"/>
    </location>
</feature>